<dbReference type="AlphaFoldDB" id="A0A2W5SYX6"/>
<reference evidence="1 2" key="1">
    <citation type="submission" date="2017-08" db="EMBL/GenBank/DDBJ databases">
        <title>Infants hospitalized years apart are colonized by the same room-sourced microbial strains.</title>
        <authorList>
            <person name="Brooks B."/>
            <person name="Olm M.R."/>
            <person name="Firek B.A."/>
            <person name="Baker R."/>
            <person name="Thomas B.C."/>
            <person name="Morowitz M.J."/>
            <person name="Banfield J.F."/>
        </authorList>
    </citation>
    <scope>NUCLEOTIDE SEQUENCE [LARGE SCALE GENOMIC DNA]</scope>
    <source>
        <strain evidence="1">S2_003_000_R2_14</strain>
    </source>
</reference>
<name>A0A2W5SYX6_9BACT</name>
<evidence type="ECO:0000313" key="2">
    <source>
        <dbReference type="Proteomes" id="UP000249061"/>
    </source>
</evidence>
<gene>
    <name evidence="1" type="ORF">DI536_25590</name>
</gene>
<protein>
    <submittedName>
        <fullName evidence="1">Uncharacterized protein</fullName>
    </submittedName>
</protein>
<dbReference type="Pfam" id="PF09536">
    <property type="entry name" value="DUF2378"/>
    <property type="match status" value="1"/>
</dbReference>
<dbReference type="Proteomes" id="UP000249061">
    <property type="component" value="Unassembled WGS sequence"/>
</dbReference>
<organism evidence="1 2">
    <name type="scientific">Archangium gephyra</name>
    <dbReference type="NCBI Taxonomy" id="48"/>
    <lineage>
        <taxon>Bacteria</taxon>
        <taxon>Pseudomonadati</taxon>
        <taxon>Myxococcota</taxon>
        <taxon>Myxococcia</taxon>
        <taxon>Myxococcales</taxon>
        <taxon>Cystobacterineae</taxon>
        <taxon>Archangiaceae</taxon>
        <taxon>Archangium</taxon>
    </lineage>
</organism>
<proteinExistence type="predicted"/>
<accession>A0A2W5SYX6</accession>
<sequence>MSAQPVVFAAALDGIVRAFGARLTPELHAQSRSLGVDLLHRQVAYPVDTFLPVFLLLAETLVPGDEASRPQRLRRFGHEVTVAFAQTGIGMATITMARVVGIRRALQRAGRNIRNTGNYLDAEGLVVDTTEVHLVTRVLPAFHAFVKPAWGVTELYRVGIIEAFLEQLHARDPRVEVLRRDADGFETTYRVTWRD</sequence>
<evidence type="ECO:0000313" key="1">
    <source>
        <dbReference type="EMBL" id="PZR08012.1"/>
    </source>
</evidence>
<comment type="caution">
    <text evidence="1">The sequence shown here is derived from an EMBL/GenBank/DDBJ whole genome shotgun (WGS) entry which is preliminary data.</text>
</comment>
<dbReference type="NCBIfam" id="TIGR02265">
    <property type="entry name" value="Mxa_TIGR02265"/>
    <property type="match status" value="1"/>
</dbReference>
<dbReference type="EMBL" id="QFQP01000027">
    <property type="protein sequence ID" value="PZR08012.1"/>
    <property type="molecule type" value="Genomic_DNA"/>
</dbReference>
<dbReference type="InterPro" id="IPR011751">
    <property type="entry name" value="Mxa_paralog_2265"/>
</dbReference>